<dbReference type="EMBL" id="SUNJ01000612">
    <property type="protein sequence ID" value="TPP67502.1"/>
    <property type="molecule type" value="Genomic_DNA"/>
</dbReference>
<name>A0A504Z001_FASGI</name>
<reference evidence="1 2" key="1">
    <citation type="submission" date="2019-04" db="EMBL/GenBank/DDBJ databases">
        <title>Annotation for the trematode Fasciola gigantica.</title>
        <authorList>
            <person name="Choi Y.-J."/>
        </authorList>
    </citation>
    <scope>NUCLEOTIDE SEQUENCE [LARGE SCALE GENOMIC DNA]</scope>
    <source>
        <strain evidence="1">Uganda_cow_1</strain>
    </source>
</reference>
<evidence type="ECO:0000313" key="2">
    <source>
        <dbReference type="Proteomes" id="UP000316759"/>
    </source>
</evidence>
<dbReference type="Proteomes" id="UP000316759">
    <property type="component" value="Unassembled WGS sequence"/>
</dbReference>
<dbReference type="OrthoDB" id="10036512at2759"/>
<gene>
    <name evidence="1" type="ORF">FGIG_12339</name>
</gene>
<sequence>MLQDFVRLCGETETVSNVHTWVHICEDRRIHGSLDSFSAFPFESHMQTIRQCVTSRNMVAEKNFPRTMERSTEAIMHADIQFWDDTLSSSVTKPGLHGKTLRLKNTVYASKQPNNCVLIDNQPAIIIDISDHMVKFRSFKRNGNFSLIPLCL</sequence>
<dbReference type="AlphaFoldDB" id="A0A504Z001"/>
<organism evidence="1 2">
    <name type="scientific">Fasciola gigantica</name>
    <name type="common">Giant liver fluke</name>
    <dbReference type="NCBI Taxonomy" id="46835"/>
    <lineage>
        <taxon>Eukaryota</taxon>
        <taxon>Metazoa</taxon>
        <taxon>Spiralia</taxon>
        <taxon>Lophotrochozoa</taxon>
        <taxon>Platyhelminthes</taxon>
        <taxon>Trematoda</taxon>
        <taxon>Digenea</taxon>
        <taxon>Plagiorchiida</taxon>
        <taxon>Echinostomata</taxon>
        <taxon>Echinostomatoidea</taxon>
        <taxon>Fasciolidae</taxon>
        <taxon>Fasciola</taxon>
    </lineage>
</organism>
<comment type="caution">
    <text evidence="1">The sequence shown here is derived from an EMBL/GenBank/DDBJ whole genome shotgun (WGS) entry which is preliminary data.</text>
</comment>
<keyword evidence="2" id="KW-1185">Reference proteome</keyword>
<evidence type="ECO:0000313" key="1">
    <source>
        <dbReference type="EMBL" id="TPP67502.1"/>
    </source>
</evidence>
<accession>A0A504Z001</accession>
<protein>
    <submittedName>
        <fullName evidence="1">Uncharacterized protein</fullName>
    </submittedName>
</protein>
<proteinExistence type="predicted"/>